<dbReference type="Pfam" id="PF07702">
    <property type="entry name" value="UTRA"/>
    <property type="match status" value="1"/>
</dbReference>
<dbReference type="SMART" id="SM00866">
    <property type="entry name" value="UTRA"/>
    <property type="match status" value="1"/>
</dbReference>
<evidence type="ECO:0000256" key="3">
    <source>
        <dbReference type="ARBA" id="ARBA00023163"/>
    </source>
</evidence>
<dbReference type="EMBL" id="CP042239">
    <property type="protein sequence ID" value="QDX25578.1"/>
    <property type="molecule type" value="Genomic_DNA"/>
</dbReference>
<reference evidence="5 6" key="1">
    <citation type="submission" date="2019-07" db="EMBL/GenBank/DDBJ databases">
        <title>Sphingomonas alkalisoli sp. nov., isolated from rhizosphere soil of Suaedae salsa.</title>
        <authorList>
            <person name="Zhang H."/>
            <person name="Xu L."/>
            <person name="Zhang J.-X."/>
            <person name="Sun J.-Q."/>
        </authorList>
    </citation>
    <scope>NUCLEOTIDE SEQUENCE [LARGE SCALE GENOMIC DNA]</scope>
    <source>
        <strain evidence="5 6">XS-10</strain>
    </source>
</reference>
<name>A0A518RDN7_9SPHN</name>
<keyword evidence="1" id="KW-0805">Transcription regulation</keyword>
<dbReference type="KEGG" id="ssua:FPZ54_05790"/>
<keyword evidence="3" id="KW-0804">Transcription</keyword>
<dbReference type="GO" id="GO:0003700">
    <property type="term" value="F:DNA-binding transcription factor activity"/>
    <property type="evidence" value="ECO:0007669"/>
    <property type="project" value="InterPro"/>
</dbReference>
<dbReference type="GO" id="GO:0003677">
    <property type="term" value="F:DNA binding"/>
    <property type="evidence" value="ECO:0007669"/>
    <property type="project" value="UniProtKB-KW"/>
</dbReference>
<dbReference type="InterPro" id="IPR000524">
    <property type="entry name" value="Tscrpt_reg_HTH_GntR"/>
</dbReference>
<dbReference type="PRINTS" id="PR00035">
    <property type="entry name" value="HTHGNTR"/>
</dbReference>
<protein>
    <submittedName>
        <fullName evidence="5">UTRA domain-containing protein</fullName>
    </submittedName>
</protein>
<evidence type="ECO:0000313" key="6">
    <source>
        <dbReference type="Proteomes" id="UP000318055"/>
    </source>
</evidence>
<evidence type="ECO:0000256" key="2">
    <source>
        <dbReference type="ARBA" id="ARBA00023125"/>
    </source>
</evidence>
<dbReference type="PANTHER" id="PTHR44846:SF16">
    <property type="entry name" value="TRANSCRIPTIONAL REGULATOR PHNF-RELATED"/>
    <property type="match status" value="1"/>
</dbReference>
<dbReference type="PANTHER" id="PTHR44846">
    <property type="entry name" value="MANNOSYL-D-GLYCERATE TRANSPORT/METABOLISM SYSTEM REPRESSOR MNGR-RELATED"/>
    <property type="match status" value="1"/>
</dbReference>
<dbReference type="Proteomes" id="UP000318055">
    <property type="component" value="Chromosome"/>
</dbReference>
<dbReference type="InterPro" id="IPR036390">
    <property type="entry name" value="WH_DNA-bd_sf"/>
</dbReference>
<dbReference type="InterPro" id="IPR036388">
    <property type="entry name" value="WH-like_DNA-bd_sf"/>
</dbReference>
<dbReference type="Gene3D" id="1.10.10.10">
    <property type="entry name" value="Winged helix-like DNA-binding domain superfamily/Winged helix DNA-binding domain"/>
    <property type="match status" value="1"/>
</dbReference>
<keyword evidence="6" id="KW-1185">Reference proteome</keyword>
<dbReference type="OrthoDB" id="9808698at2"/>
<accession>A0A518RDN7</accession>
<dbReference type="SMART" id="SM00345">
    <property type="entry name" value="HTH_GNTR"/>
    <property type="match status" value="1"/>
</dbReference>
<dbReference type="InterPro" id="IPR050679">
    <property type="entry name" value="Bact_HTH_transcr_reg"/>
</dbReference>
<dbReference type="SUPFAM" id="SSF46785">
    <property type="entry name" value="Winged helix' DNA-binding domain"/>
    <property type="match status" value="1"/>
</dbReference>
<evidence type="ECO:0000313" key="5">
    <source>
        <dbReference type="EMBL" id="QDX25578.1"/>
    </source>
</evidence>
<sequence length="231" mass="25247">MSIEARIRGEIEGRIRSGEWAPGTRVPTEHELMEAYRCARATANKALSRLAREGLIERKRRAGSFVAPPSIRAPVVGVPDIAALIAGRGEVYRWELLTVNLHRRAPPGFPVRGSGSGWLVLTGVHHAGRAPFGWEERWLDLAAAPEAAEADFSATAPGSWLLAHVPWTDARHRIAAVGASAEAAGRLKLAEGAACLQVERWTWRGKAPVTFARQIFPGEHYQLVEDFTPRG</sequence>
<dbReference type="Pfam" id="PF00392">
    <property type="entry name" value="GntR"/>
    <property type="match status" value="1"/>
</dbReference>
<organism evidence="5 6">
    <name type="scientific">Sphingomonas suaedae</name>
    <dbReference type="NCBI Taxonomy" id="2599297"/>
    <lineage>
        <taxon>Bacteria</taxon>
        <taxon>Pseudomonadati</taxon>
        <taxon>Pseudomonadota</taxon>
        <taxon>Alphaproteobacteria</taxon>
        <taxon>Sphingomonadales</taxon>
        <taxon>Sphingomonadaceae</taxon>
        <taxon>Sphingomonas</taxon>
    </lineage>
</organism>
<evidence type="ECO:0000259" key="4">
    <source>
        <dbReference type="PROSITE" id="PS50949"/>
    </source>
</evidence>
<dbReference type="PROSITE" id="PS50949">
    <property type="entry name" value="HTH_GNTR"/>
    <property type="match status" value="1"/>
</dbReference>
<dbReference type="CDD" id="cd07377">
    <property type="entry name" value="WHTH_GntR"/>
    <property type="match status" value="1"/>
</dbReference>
<feature type="domain" description="HTH gntR-type" evidence="4">
    <location>
        <begin position="1"/>
        <end position="69"/>
    </location>
</feature>
<dbReference type="AlphaFoldDB" id="A0A518RDN7"/>
<dbReference type="InterPro" id="IPR028978">
    <property type="entry name" value="Chorismate_lyase_/UTRA_dom_sf"/>
</dbReference>
<gene>
    <name evidence="5" type="ORF">FPZ54_05790</name>
</gene>
<proteinExistence type="predicted"/>
<evidence type="ECO:0000256" key="1">
    <source>
        <dbReference type="ARBA" id="ARBA00023015"/>
    </source>
</evidence>
<keyword evidence="2" id="KW-0238">DNA-binding</keyword>
<dbReference type="InterPro" id="IPR011663">
    <property type="entry name" value="UTRA"/>
</dbReference>
<dbReference type="SUPFAM" id="SSF64288">
    <property type="entry name" value="Chorismate lyase-like"/>
    <property type="match status" value="1"/>
</dbReference>
<dbReference type="RefSeq" id="WP_145845664.1">
    <property type="nucleotide sequence ID" value="NZ_CP042239.1"/>
</dbReference>
<dbReference type="Gene3D" id="3.40.1410.10">
    <property type="entry name" value="Chorismate lyase-like"/>
    <property type="match status" value="1"/>
</dbReference>